<dbReference type="GO" id="GO:0008199">
    <property type="term" value="F:ferric iron binding"/>
    <property type="evidence" value="ECO:0007669"/>
    <property type="project" value="InterPro"/>
</dbReference>
<dbReference type="Gene3D" id="1.20.1260.10">
    <property type="match status" value="1"/>
</dbReference>
<reference evidence="2" key="1">
    <citation type="journal article" date="2021" name="Proc. Natl. Acad. Sci. U.S.A.">
        <title>A Catalog of Tens of Thousands of Viruses from Human Metagenomes Reveals Hidden Associations with Chronic Diseases.</title>
        <authorList>
            <person name="Tisza M.J."/>
            <person name="Buck C.B."/>
        </authorList>
    </citation>
    <scope>NUCLEOTIDE SEQUENCE</scope>
    <source>
        <strain evidence="2">Ctrzs15</strain>
    </source>
</reference>
<dbReference type="PROSITE" id="PS50905">
    <property type="entry name" value="FERRITIN_LIKE"/>
    <property type="match status" value="1"/>
</dbReference>
<organism evidence="2">
    <name type="scientific">Siphoviridae sp. ctrzs15</name>
    <dbReference type="NCBI Taxonomy" id="2825691"/>
    <lineage>
        <taxon>Viruses</taxon>
        <taxon>Duplodnaviria</taxon>
        <taxon>Heunggongvirae</taxon>
        <taxon>Uroviricota</taxon>
        <taxon>Caudoviricetes</taxon>
    </lineage>
</organism>
<sequence length="171" mass="20445">MQFLNQKTKDYLGKLFLHEMRNAYIYSYVSSYLATIGLEHFAEFFKLRSHEEFKHSEWVREFCEEKNILLDFGSPIEGFDYDLSLQPISAFTQLAYDVEMETNKLWDLFFKMVYEEGNSPLLITLAIKFQDEQNEETKWATDLMDYAENLGDDKSQWQRFDTSFDPHKYDA</sequence>
<evidence type="ECO:0000313" key="2">
    <source>
        <dbReference type="EMBL" id="DAE14572.1"/>
    </source>
</evidence>
<dbReference type="SUPFAM" id="SSF47240">
    <property type="entry name" value="Ferritin-like"/>
    <property type="match status" value="1"/>
</dbReference>
<accession>A0A8S5Q7U4</accession>
<protein>
    <submittedName>
        <fullName evidence="2">Ferritin heavy chain</fullName>
    </submittedName>
</protein>
<dbReference type="InterPro" id="IPR012347">
    <property type="entry name" value="Ferritin-like"/>
</dbReference>
<dbReference type="InterPro" id="IPR009078">
    <property type="entry name" value="Ferritin-like_SF"/>
</dbReference>
<dbReference type="Pfam" id="PF00210">
    <property type="entry name" value="Ferritin"/>
    <property type="match status" value="1"/>
</dbReference>
<name>A0A8S5Q7U4_9CAUD</name>
<dbReference type="EMBL" id="BK015587">
    <property type="protein sequence ID" value="DAE14572.1"/>
    <property type="molecule type" value="Genomic_DNA"/>
</dbReference>
<proteinExistence type="predicted"/>
<dbReference type="InterPro" id="IPR009040">
    <property type="entry name" value="Ferritin-like_diiron"/>
</dbReference>
<dbReference type="InterPro" id="IPR008331">
    <property type="entry name" value="Ferritin_DPS_dom"/>
</dbReference>
<evidence type="ECO:0000259" key="1">
    <source>
        <dbReference type="PROSITE" id="PS50905"/>
    </source>
</evidence>
<feature type="domain" description="Ferritin-like diiron" evidence="1">
    <location>
        <begin position="2"/>
        <end position="151"/>
    </location>
</feature>